<feature type="transmembrane region" description="Helical" evidence="7">
    <location>
        <begin position="177"/>
        <end position="208"/>
    </location>
</feature>
<dbReference type="PROSITE" id="PS51352">
    <property type="entry name" value="THIOREDOXIN_2"/>
    <property type="match status" value="1"/>
</dbReference>
<dbReference type="Proteomes" id="UP000194309">
    <property type="component" value="Chromosome"/>
</dbReference>
<dbReference type="EC" id="1.8.1.8" evidence="9"/>
<proteinExistence type="predicted"/>
<dbReference type="AlphaFoldDB" id="A0A1X9SS97"/>
<dbReference type="NCBIfam" id="NF001419">
    <property type="entry name" value="PRK00293.1"/>
    <property type="match status" value="1"/>
</dbReference>
<dbReference type="SUPFAM" id="SSF52833">
    <property type="entry name" value="Thioredoxin-like"/>
    <property type="match status" value="1"/>
</dbReference>
<dbReference type="PANTHER" id="PTHR32234">
    <property type="entry name" value="THIOL:DISULFIDE INTERCHANGE PROTEIN DSBD"/>
    <property type="match status" value="1"/>
</dbReference>
<feature type="transmembrane region" description="Helical" evidence="7">
    <location>
        <begin position="428"/>
        <end position="446"/>
    </location>
</feature>
<keyword evidence="3 7" id="KW-0812">Transmembrane</keyword>
<evidence type="ECO:0000259" key="8">
    <source>
        <dbReference type="PROSITE" id="PS51352"/>
    </source>
</evidence>
<feature type="transmembrane region" description="Helical" evidence="7">
    <location>
        <begin position="220"/>
        <end position="244"/>
    </location>
</feature>
<sequence length="577" mass="62543">MCFGGVLDPKDAFKLNISGDNQSGIIAKFDIADGVYLYQDKIKIMLDNNDITRLLNIPKAIKYEGYDIYRNLEIFIPAGIVLGKNSFNLDIYYQGCSDSGFCYQPLKDGFGVEFDSSGSVISSRYLVDSTNKTNLATRNDEELVSLSKDIASGQNLSNQKTQNEQSQIAINLANNSIFWAISTFFIYGVLLSLTPCIFPMIPILSGLIVAKGAKSAKSGFIISLIYVLAMSVTYAIAGVLASSLGASVQGMLQTPVVLIGFSIVFIVLALSMFGLFEIELPKSLQAYLNTKSSKFSGMGGVIFMGVASALIVGPCVAAPLAGALLYIANSGDIVIGGLSLFVMSLGMGLPLLAIGLGGGRVLPKPGEWMVKIKIIFGFIMLAMALWIISPVIGDEISLLGQGVLGVILAVIFGAFENASSIIQRAIKGVMLIIFAISMVIVIDFSVSKFGSNLKSSLLITQDKSNINFKYVTNLKELKEIIKSSQKPILIDFWASWCVNCKELESDVLTQSDVAKKLNEFILIKIDLSQSSPENEELMREYQIYGPPVLLIYNNGELKSQITGLISPNELLQRLNQI</sequence>
<reference evidence="9 10" key="1">
    <citation type="journal article" date="2017" name="Genome Biol. Evol.">
        <title>Comparative Genomic Analysis Identifies a Campylobacter Clade Deficient in Selenium Metabolism.</title>
        <authorList>
            <person name="Miller W.G."/>
            <person name="Yee E."/>
            <person name="Lopes B.S."/>
            <person name="Chapman M.H."/>
            <person name="Huynh S."/>
            <person name="Bono J.L."/>
            <person name="Parker C.T."/>
            <person name="Strachan N.J.C."/>
            <person name="Forbes K.J."/>
        </authorList>
    </citation>
    <scope>NUCLEOTIDE SEQUENCE [LARGE SCALE GENOMIC DNA]</scope>
    <source>
        <strain evidence="9 10">NCTC 13003</strain>
    </source>
</reference>
<dbReference type="GO" id="GO:0045454">
    <property type="term" value="P:cell redox homeostasis"/>
    <property type="evidence" value="ECO:0007669"/>
    <property type="project" value="TreeGrafter"/>
</dbReference>
<dbReference type="STRING" id="1660064.CIGN_0803"/>
<dbReference type="Pfam" id="PF11412">
    <property type="entry name" value="DsbD_N"/>
    <property type="match status" value="1"/>
</dbReference>
<organism evidence="9 10">
    <name type="scientific">Campylobacter devanensis</name>
    <dbReference type="NCBI Taxonomy" id="3161138"/>
    <lineage>
        <taxon>Bacteria</taxon>
        <taxon>Pseudomonadati</taxon>
        <taxon>Campylobacterota</taxon>
        <taxon>Epsilonproteobacteria</taxon>
        <taxon>Campylobacterales</taxon>
        <taxon>Campylobacteraceae</taxon>
        <taxon>Campylobacter</taxon>
    </lineage>
</organism>
<accession>A0A1X9SS97</accession>
<evidence type="ECO:0000256" key="6">
    <source>
        <dbReference type="ARBA" id="ARBA00023136"/>
    </source>
</evidence>
<evidence type="ECO:0000256" key="7">
    <source>
        <dbReference type="SAM" id="Phobius"/>
    </source>
</evidence>
<evidence type="ECO:0000256" key="2">
    <source>
        <dbReference type="ARBA" id="ARBA00022475"/>
    </source>
</evidence>
<feature type="transmembrane region" description="Helical" evidence="7">
    <location>
        <begin position="297"/>
        <end position="327"/>
    </location>
</feature>
<dbReference type="InterPro" id="IPR028250">
    <property type="entry name" value="DsbDN"/>
</dbReference>
<feature type="transmembrane region" description="Helical" evidence="7">
    <location>
        <begin position="374"/>
        <end position="392"/>
    </location>
</feature>
<dbReference type="SUPFAM" id="SSF74863">
    <property type="entry name" value="Thiol:disulfide interchange protein DsbD, N-terminal domain (DsbD-alpha)"/>
    <property type="match status" value="1"/>
</dbReference>
<dbReference type="InterPro" id="IPR003834">
    <property type="entry name" value="Cyt_c_assmbl_TM_dom"/>
</dbReference>
<keyword evidence="6 7" id="KW-0472">Membrane</keyword>
<feature type="transmembrane region" description="Helical" evidence="7">
    <location>
        <begin position="398"/>
        <end position="416"/>
    </location>
</feature>
<comment type="subcellular location">
    <subcellularLocation>
        <location evidence="1">Cell membrane</location>
        <topology evidence="1">Multi-pass membrane protein</topology>
    </subcellularLocation>
</comment>
<keyword evidence="5 7" id="KW-1133">Transmembrane helix</keyword>
<feature type="transmembrane region" description="Helical" evidence="7">
    <location>
        <begin position="333"/>
        <end position="362"/>
    </location>
</feature>
<protein>
    <submittedName>
        <fullName evidence="9">Thiol:disulfide interchange protein DsbD</fullName>
        <ecNumber evidence="9">1.8.1.8</ecNumber>
    </submittedName>
</protein>
<dbReference type="InterPro" id="IPR036249">
    <property type="entry name" value="Thioredoxin-like_sf"/>
</dbReference>
<dbReference type="EMBL" id="CP018788">
    <property type="protein sequence ID" value="ARQ99092.1"/>
    <property type="molecule type" value="Genomic_DNA"/>
</dbReference>
<feature type="domain" description="Thioredoxin" evidence="8">
    <location>
        <begin position="447"/>
        <end position="577"/>
    </location>
</feature>
<gene>
    <name evidence="9" type="primary">dsbD</name>
    <name evidence="9" type="ORF">CIGN_0803</name>
</gene>
<dbReference type="InterPro" id="IPR013766">
    <property type="entry name" value="Thioredoxin_domain"/>
</dbReference>
<evidence type="ECO:0000256" key="4">
    <source>
        <dbReference type="ARBA" id="ARBA00022748"/>
    </source>
</evidence>
<evidence type="ECO:0000256" key="5">
    <source>
        <dbReference type="ARBA" id="ARBA00022989"/>
    </source>
</evidence>
<name>A0A1X9SS97_9BACT</name>
<dbReference type="Pfam" id="PF00085">
    <property type="entry name" value="Thioredoxin"/>
    <property type="match status" value="1"/>
</dbReference>
<keyword evidence="4" id="KW-0201">Cytochrome c-type biogenesis</keyword>
<dbReference type="KEGG" id="cdev:CIGN_0803"/>
<evidence type="ECO:0000256" key="1">
    <source>
        <dbReference type="ARBA" id="ARBA00004651"/>
    </source>
</evidence>
<dbReference type="PANTHER" id="PTHR32234:SF0">
    <property type="entry name" value="THIOL:DISULFIDE INTERCHANGE PROTEIN DSBD"/>
    <property type="match status" value="1"/>
</dbReference>
<dbReference type="InterPro" id="IPR036929">
    <property type="entry name" value="DsbDN_sf"/>
</dbReference>
<keyword evidence="2" id="KW-1003">Cell membrane</keyword>
<dbReference type="GO" id="GO:0017004">
    <property type="term" value="P:cytochrome complex assembly"/>
    <property type="evidence" value="ECO:0007669"/>
    <property type="project" value="UniProtKB-KW"/>
</dbReference>
<keyword evidence="10" id="KW-1185">Reference proteome</keyword>
<evidence type="ECO:0000313" key="10">
    <source>
        <dbReference type="Proteomes" id="UP000194309"/>
    </source>
</evidence>
<evidence type="ECO:0000313" key="9">
    <source>
        <dbReference type="EMBL" id="ARQ99092.1"/>
    </source>
</evidence>
<keyword evidence="9" id="KW-0560">Oxidoreductase</keyword>
<evidence type="ECO:0000256" key="3">
    <source>
        <dbReference type="ARBA" id="ARBA00022692"/>
    </source>
</evidence>
<dbReference type="Gene3D" id="2.60.40.1250">
    <property type="entry name" value="Thiol:disulfide interchange protein DsbD, N-terminal domain"/>
    <property type="match status" value="1"/>
</dbReference>
<dbReference type="Gene3D" id="3.40.30.10">
    <property type="entry name" value="Glutaredoxin"/>
    <property type="match status" value="1"/>
</dbReference>
<dbReference type="Pfam" id="PF02683">
    <property type="entry name" value="DsbD_TM"/>
    <property type="match status" value="1"/>
</dbReference>
<dbReference type="GO" id="GO:0047134">
    <property type="term" value="F:protein-disulfide reductase [NAD(P)H] activity"/>
    <property type="evidence" value="ECO:0007669"/>
    <property type="project" value="UniProtKB-EC"/>
</dbReference>
<dbReference type="GO" id="GO:0005886">
    <property type="term" value="C:plasma membrane"/>
    <property type="evidence" value="ECO:0007669"/>
    <property type="project" value="UniProtKB-SubCell"/>
</dbReference>
<feature type="transmembrane region" description="Helical" evidence="7">
    <location>
        <begin position="256"/>
        <end position="276"/>
    </location>
</feature>